<protein>
    <submittedName>
        <fullName evidence="11">Mechanosensitive ion channel protein MscS</fullName>
    </submittedName>
</protein>
<dbReference type="InterPro" id="IPR023408">
    <property type="entry name" value="MscS_beta-dom_sf"/>
</dbReference>
<evidence type="ECO:0000256" key="2">
    <source>
        <dbReference type="ARBA" id="ARBA00008017"/>
    </source>
</evidence>
<evidence type="ECO:0000313" key="11">
    <source>
        <dbReference type="EMBL" id="AWO01803.1"/>
    </source>
</evidence>
<evidence type="ECO:0000313" key="12">
    <source>
        <dbReference type="Proteomes" id="UP000246099"/>
    </source>
</evidence>
<dbReference type="Pfam" id="PF00924">
    <property type="entry name" value="MS_channel_2nd"/>
    <property type="match status" value="1"/>
</dbReference>
<feature type="domain" description="Mechanosensitive ion channel MscS C-terminal" evidence="9">
    <location>
        <begin position="268"/>
        <end position="353"/>
    </location>
</feature>
<feature type="transmembrane region" description="Helical" evidence="7">
    <location>
        <begin position="30"/>
        <end position="50"/>
    </location>
</feature>
<dbReference type="InterPro" id="IPR011066">
    <property type="entry name" value="MscS_channel_C_sf"/>
</dbReference>
<dbReference type="InterPro" id="IPR011014">
    <property type="entry name" value="MscS_channel_TM-2"/>
</dbReference>
<evidence type="ECO:0000256" key="7">
    <source>
        <dbReference type="SAM" id="Phobius"/>
    </source>
</evidence>
<keyword evidence="4 7" id="KW-0812">Transmembrane</keyword>
<comment type="subcellular location">
    <subcellularLocation>
        <location evidence="1">Cell membrane</location>
        <topology evidence="1">Multi-pass membrane protein</topology>
    </subcellularLocation>
</comment>
<dbReference type="PANTHER" id="PTHR30566:SF25">
    <property type="entry name" value="INNER MEMBRANE PROTEIN"/>
    <property type="match status" value="1"/>
</dbReference>
<accession>A0ABM6WCZ6</accession>
<dbReference type="SUPFAM" id="SSF50182">
    <property type="entry name" value="Sm-like ribonucleoproteins"/>
    <property type="match status" value="1"/>
</dbReference>
<name>A0ABM6WCZ6_9BACT</name>
<keyword evidence="12" id="KW-1185">Reference proteome</keyword>
<gene>
    <name evidence="11" type="ORF">DLD77_08890</name>
</gene>
<dbReference type="EMBL" id="CP029600">
    <property type="protein sequence ID" value="AWO01803.1"/>
    <property type="molecule type" value="Genomic_DNA"/>
</dbReference>
<dbReference type="InterPro" id="IPR049142">
    <property type="entry name" value="MS_channel_1st"/>
</dbReference>
<evidence type="ECO:0000256" key="6">
    <source>
        <dbReference type="ARBA" id="ARBA00023136"/>
    </source>
</evidence>
<dbReference type="Gene3D" id="1.10.287.1260">
    <property type="match status" value="1"/>
</dbReference>
<evidence type="ECO:0000256" key="5">
    <source>
        <dbReference type="ARBA" id="ARBA00022989"/>
    </source>
</evidence>
<keyword evidence="3" id="KW-1003">Cell membrane</keyword>
<evidence type="ECO:0000259" key="10">
    <source>
        <dbReference type="Pfam" id="PF21088"/>
    </source>
</evidence>
<dbReference type="Gene3D" id="3.30.70.100">
    <property type="match status" value="1"/>
</dbReference>
<dbReference type="SUPFAM" id="SSF82689">
    <property type="entry name" value="Mechanosensitive channel protein MscS (YggB), C-terminal domain"/>
    <property type="match status" value="1"/>
</dbReference>
<feature type="transmembrane region" description="Helical" evidence="7">
    <location>
        <begin position="175"/>
        <end position="193"/>
    </location>
</feature>
<evidence type="ECO:0000259" key="9">
    <source>
        <dbReference type="Pfam" id="PF21082"/>
    </source>
</evidence>
<feature type="domain" description="Mechanosensitive ion channel transmembrane helices 2/3" evidence="10">
    <location>
        <begin position="154"/>
        <end position="194"/>
    </location>
</feature>
<evidence type="ECO:0000256" key="1">
    <source>
        <dbReference type="ARBA" id="ARBA00004651"/>
    </source>
</evidence>
<feature type="transmembrane region" description="Helical" evidence="7">
    <location>
        <begin position="81"/>
        <end position="99"/>
    </location>
</feature>
<evidence type="ECO:0000256" key="4">
    <source>
        <dbReference type="ARBA" id="ARBA00022692"/>
    </source>
</evidence>
<proteinExistence type="inferred from homology"/>
<evidence type="ECO:0000256" key="3">
    <source>
        <dbReference type="ARBA" id="ARBA00022475"/>
    </source>
</evidence>
<feature type="transmembrane region" description="Helical" evidence="7">
    <location>
        <begin position="111"/>
        <end position="131"/>
    </location>
</feature>
<dbReference type="Pfam" id="PF21082">
    <property type="entry name" value="MS_channel_3rd"/>
    <property type="match status" value="1"/>
</dbReference>
<dbReference type="InterPro" id="IPR006685">
    <property type="entry name" value="MscS_channel_2nd"/>
</dbReference>
<dbReference type="SUPFAM" id="SSF82861">
    <property type="entry name" value="Mechanosensitive channel protein MscS (YggB), transmembrane region"/>
    <property type="match status" value="1"/>
</dbReference>
<keyword evidence="6 7" id="KW-0472">Membrane</keyword>
<feature type="domain" description="Mechanosensitive ion channel MscS" evidence="8">
    <location>
        <begin position="196"/>
        <end position="262"/>
    </location>
</feature>
<keyword evidence="5 7" id="KW-1133">Transmembrane helix</keyword>
<sequence length="364" mass="41412">MGTGFYICGRTKHKLKMNMFLQEQFLGNSVQSWIIAGVIFCAGILLIMALRKVLLARLKGWADNSDGTTDDFIVRQMQRSIIPLLYYGVFFGAVQYLNLHPKAARVIDVASLLYLTFIVVRLITDLLRFMLMQYLSRQENGAEKQKQVRGVMVIVSIVIWVVGAVFLLDNWGFDVTTIITGLGIGGIAIALATQHILGDLFSYFVILFDRPFEVGDFIIVGDKIGGIEYIGIKTTRIRSLTGEQLICSNTDLTNSRIHNYKRMERRRIVFRVRVTFQTPAGVLARVGGMMKEIVNNIEHVTFDRAHMATIGDHGPEFECVYFVATSDYLLYMDVQQQINLRLMERFEQEGIRFAHPTQTLFLNN</sequence>
<reference evidence="11 12" key="1">
    <citation type="submission" date="2018-05" db="EMBL/GenBank/DDBJ databases">
        <title>Chitinophaga sp. nov., isolated from rhizosphere soil of Alhagi.</title>
        <authorList>
            <person name="Liu Y."/>
        </authorList>
    </citation>
    <scope>NUCLEOTIDE SEQUENCE [LARGE SCALE GENOMIC DNA]</scope>
    <source>
        <strain evidence="11 12">T22</strain>
    </source>
</reference>
<dbReference type="InterPro" id="IPR049278">
    <property type="entry name" value="MS_channel_C"/>
</dbReference>
<dbReference type="Proteomes" id="UP000246099">
    <property type="component" value="Chromosome"/>
</dbReference>
<comment type="similarity">
    <text evidence="2">Belongs to the MscS (TC 1.A.23) family.</text>
</comment>
<dbReference type="Gene3D" id="2.30.30.60">
    <property type="match status" value="1"/>
</dbReference>
<dbReference type="InterPro" id="IPR010920">
    <property type="entry name" value="LSM_dom_sf"/>
</dbReference>
<organism evidence="11 12">
    <name type="scientific">Chitinophaga alhagiae</name>
    <dbReference type="NCBI Taxonomy" id="2203219"/>
    <lineage>
        <taxon>Bacteria</taxon>
        <taxon>Pseudomonadati</taxon>
        <taxon>Bacteroidota</taxon>
        <taxon>Chitinophagia</taxon>
        <taxon>Chitinophagales</taxon>
        <taxon>Chitinophagaceae</taxon>
        <taxon>Chitinophaga</taxon>
    </lineage>
</organism>
<dbReference type="Pfam" id="PF21088">
    <property type="entry name" value="MS_channel_1st"/>
    <property type="match status" value="1"/>
</dbReference>
<dbReference type="PANTHER" id="PTHR30566">
    <property type="entry name" value="YNAI-RELATED MECHANOSENSITIVE ION CHANNEL"/>
    <property type="match status" value="1"/>
</dbReference>
<feature type="transmembrane region" description="Helical" evidence="7">
    <location>
        <begin position="151"/>
        <end position="169"/>
    </location>
</feature>
<evidence type="ECO:0000259" key="8">
    <source>
        <dbReference type="Pfam" id="PF00924"/>
    </source>
</evidence>